<dbReference type="SMART" id="SM00368">
    <property type="entry name" value="LRR_RI"/>
    <property type="match status" value="2"/>
</dbReference>
<gene>
    <name evidence="1" type="ORF">NAEGRDRAFT_71098</name>
</gene>
<dbReference type="KEGG" id="ngr:NAEGRDRAFT_71098"/>
<protein>
    <submittedName>
        <fullName evidence="1">Predicted protein</fullName>
    </submittedName>
</protein>
<dbReference type="AlphaFoldDB" id="D2VPY4"/>
<dbReference type="GeneID" id="8855956"/>
<keyword evidence="2" id="KW-1185">Reference proteome</keyword>
<evidence type="ECO:0000313" key="1">
    <source>
        <dbReference type="EMBL" id="EFC41086.1"/>
    </source>
</evidence>
<dbReference type="EMBL" id="GG738888">
    <property type="protein sequence ID" value="EFC41086.1"/>
    <property type="molecule type" value="Genomic_DNA"/>
</dbReference>
<dbReference type="Pfam" id="PF13516">
    <property type="entry name" value="LRR_6"/>
    <property type="match status" value="3"/>
</dbReference>
<dbReference type="InterPro" id="IPR006553">
    <property type="entry name" value="Leu-rich_rpt_Cys-con_subtyp"/>
</dbReference>
<dbReference type="Proteomes" id="UP000006671">
    <property type="component" value="Unassembled WGS sequence"/>
</dbReference>
<dbReference type="InterPro" id="IPR032675">
    <property type="entry name" value="LRR_dom_sf"/>
</dbReference>
<dbReference type="Gene3D" id="3.80.10.10">
    <property type="entry name" value="Ribonuclease Inhibitor"/>
    <property type="match status" value="3"/>
</dbReference>
<reference evidence="1 2" key="1">
    <citation type="journal article" date="2010" name="Cell">
        <title>The genome of Naegleria gruberi illuminates early eukaryotic versatility.</title>
        <authorList>
            <person name="Fritz-Laylin L.K."/>
            <person name="Prochnik S.E."/>
            <person name="Ginger M.L."/>
            <person name="Dacks J.B."/>
            <person name="Carpenter M.L."/>
            <person name="Field M.C."/>
            <person name="Kuo A."/>
            <person name="Paredez A."/>
            <person name="Chapman J."/>
            <person name="Pham J."/>
            <person name="Shu S."/>
            <person name="Neupane R."/>
            <person name="Cipriano M."/>
            <person name="Mancuso J."/>
            <person name="Tu H."/>
            <person name="Salamov A."/>
            <person name="Lindquist E."/>
            <person name="Shapiro H."/>
            <person name="Lucas S."/>
            <person name="Grigoriev I.V."/>
            <person name="Cande W.Z."/>
            <person name="Fulton C."/>
            <person name="Rokhsar D.S."/>
            <person name="Dawson S.C."/>
        </authorList>
    </citation>
    <scope>NUCLEOTIDE SEQUENCE [LARGE SCALE GENOMIC DNA]</scope>
    <source>
        <strain evidence="1 2">NEG-M</strain>
    </source>
</reference>
<evidence type="ECO:0000313" key="2">
    <source>
        <dbReference type="Proteomes" id="UP000006671"/>
    </source>
</evidence>
<dbReference type="SUPFAM" id="SSF52047">
    <property type="entry name" value="RNI-like"/>
    <property type="match status" value="2"/>
</dbReference>
<dbReference type="InterPro" id="IPR001611">
    <property type="entry name" value="Leu-rich_rpt"/>
</dbReference>
<name>D2VPY4_NAEGR</name>
<dbReference type="PANTHER" id="PTHR48065">
    <property type="entry name" value="OS10G0469600 PROTEIN"/>
    <property type="match status" value="1"/>
</dbReference>
<dbReference type="SMART" id="SM00367">
    <property type="entry name" value="LRR_CC"/>
    <property type="match status" value="5"/>
</dbReference>
<dbReference type="InParanoid" id="D2VPY4"/>
<dbReference type="PANTHER" id="PTHR48065:SF25">
    <property type="entry name" value="OS01G0891700 PROTEIN"/>
    <property type="match status" value="1"/>
</dbReference>
<dbReference type="Pfam" id="PF13855">
    <property type="entry name" value="LRR_8"/>
    <property type="match status" value="1"/>
</dbReference>
<dbReference type="eggNOG" id="KOG1947">
    <property type="taxonomic scope" value="Eukaryota"/>
</dbReference>
<sequence>MMKGEFGVIPSEIIFDQILSNFEYTWILNTVRLVCKNWNENYKSTPTFYFPMQFSEESKHLEIILTKHSDELHKITHLECHPSEYLDSNIEFISKLTNLKSLKLSNCSNDVIVEFSKLKTLENVQLVKMNINSIRLLFETKSKIKTLFIKTWSPERVNVQVEDLLFDQLDWPLERLFLHGQLNSKSYISIFESKFANKLKNFGICNTFIEKSIFEHIRKLESITDLFCLTFRNNLFEEEMKFISPLGNLKKFHFISKGRIKEEAVKDLSTLKKLEELHLDNNLITACNFPYLENMKSLNLQNNRIGNEGAINLCSLSNLTELNLSNNLIGGQGLKYFYKLSQLKILNLSSNQVGDVGANYLSENVKLENLSLKESLIGEEGLRNFGNLKLLKYLMLNNNKIGNGLKYLSNCNELEYLHVGSNDIGDESVIELFRSEFRNLIHLDISHNYVSYKCCDVISKMNQLKELNISNNPSIGDTGLSLLSPLSIIKLEANNCGVSDSGIIDYLNFEPKISTLHIKSNKLSNMTLQALISYAQNRSISELKISDSPNFDTMLKKQLGKLIQCIHFLVVR</sequence>
<dbReference type="RefSeq" id="XP_002673830.1">
    <property type="nucleotide sequence ID" value="XM_002673784.1"/>
</dbReference>
<proteinExistence type="predicted"/>
<accession>D2VPY4</accession>
<organism evidence="2">
    <name type="scientific">Naegleria gruberi</name>
    <name type="common">Amoeba</name>
    <dbReference type="NCBI Taxonomy" id="5762"/>
    <lineage>
        <taxon>Eukaryota</taxon>
        <taxon>Discoba</taxon>
        <taxon>Heterolobosea</taxon>
        <taxon>Tetramitia</taxon>
        <taxon>Eutetramitia</taxon>
        <taxon>Vahlkampfiidae</taxon>
        <taxon>Naegleria</taxon>
    </lineage>
</organism>
<dbReference type="VEuPathDB" id="AmoebaDB:NAEGRDRAFT_71098"/>